<comment type="caution">
    <text evidence="1">The sequence shown here is derived from an EMBL/GenBank/DDBJ whole genome shotgun (WGS) entry which is preliminary data.</text>
</comment>
<dbReference type="SUPFAM" id="SSF53448">
    <property type="entry name" value="Nucleotide-diphospho-sugar transferases"/>
    <property type="match status" value="1"/>
</dbReference>
<dbReference type="EMBL" id="NFKE01000009">
    <property type="protein sequence ID" value="OUP33077.1"/>
    <property type="molecule type" value="Genomic_DNA"/>
</dbReference>
<dbReference type="InterPro" id="IPR029044">
    <property type="entry name" value="Nucleotide-diphossugar_trans"/>
</dbReference>
<proteinExistence type="predicted"/>
<reference evidence="1" key="2">
    <citation type="journal article" date="2018" name="BMC Genomics">
        <title>Whole genome sequencing and function prediction of 133 gut anaerobes isolated from chicken caecum in pure cultures.</title>
        <authorList>
            <person name="Medvecky M."/>
            <person name="Cejkova D."/>
            <person name="Polansky O."/>
            <person name="Karasova D."/>
            <person name="Kubasova T."/>
            <person name="Cizek A."/>
            <person name="Rychlik I."/>
        </authorList>
    </citation>
    <scope>NUCLEOTIDE SEQUENCE</scope>
    <source>
        <strain evidence="2">An189</strain>
        <strain evidence="1">An43</strain>
    </source>
</reference>
<dbReference type="AlphaFoldDB" id="A0A1Y3YT68"/>
<dbReference type="RefSeq" id="WP_087413134.1">
    <property type="nucleotide sequence ID" value="NZ_JADMUG010000007.1"/>
</dbReference>
<dbReference type="Gene3D" id="3.90.550.20">
    <property type="match status" value="1"/>
</dbReference>
<reference evidence="3 4" key="1">
    <citation type="submission" date="2017-04" db="EMBL/GenBank/DDBJ databases">
        <title>Function of individual gut microbiota members based on whole genome sequencing of pure cultures obtained from chicken caecum.</title>
        <authorList>
            <person name="Medvecky M."/>
            <person name="Cejkova D."/>
            <person name="Polansky O."/>
            <person name="Karasova D."/>
            <person name="Kubasova T."/>
            <person name="Cizek A."/>
            <person name="Rychlik I."/>
        </authorList>
    </citation>
    <scope>NUCLEOTIDE SEQUENCE [LARGE SCALE GENOMIC DNA]</scope>
    <source>
        <strain evidence="4">An189</strain>
        <strain evidence="3">An43</strain>
    </source>
</reference>
<sequence>MQQSKTKRFFKRIERFIVSCKQYVIVRHLLFSGGKEVIANYKHSSLENSEQITDVSPIWVCWWQGRDSMPDIVKACYNSILMHAGNHPVILITGDNYHEYVTLPDCILQKWKAGNITLTHLSDILRMLLLKAHGGIWMDSTVLLPCKNIGDFIKPSRIFWSCHHLPIYYNISRGGWTGFFLACGKGNLLPAFISDMFLKYWQNHNKLIEYLLIDYTFAIARANVPAIHQMIEEVPITVMGPLGKCLNQEYTEERWTEFCSNYDFHKLTYKIPLSLKTPEGKKTFYGHIIETYLK</sequence>
<name>A0A1Y3YT68_9BACE</name>
<evidence type="ECO:0000313" key="2">
    <source>
        <dbReference type="EMBL" id="OUP33077.1"/>
    </source>
</evidence>
<evidence type="ECO:0000313" key="4">
    <source>
        <dbReference type="Proteomes" id="UP000196587"/>
    </source>
</evidence>
<dbReference type="InterPro" id="IPR008441">
    <property type="entry name" value="AfumC-like_glycosyl_Trfase"/>
</dbReference>
<organism evidence="1 3">
    <name type="scientific">Bacteroides clarus</name>
    <dbReference type="NCBI Taxonomy" id="626929"/>
    <lineage>
        <taxon>Bacteria</taxon>
        <taxon>Pseudomonadati</taxon>
        <taxon>Bacteroidota</taxon>
        <taxon>Bacteroidia</taxon>
        <taxon>Bacteroidales</taxon>
        <taxon>Bacteroidaceae</taxon>
        <taxon>Bacteroides</taxon>
    </lineage>
</organism>
<dbReference type="Pfam" id="PF05704">
    <property type="entry name" value="Caps_synth"/>
    <property type="match status" value="1"/>
</dbReference>
<protein>
    <submittedName>
        <fullName evidence="1">Capsular biosynthesis protein</fullName>
    </submittedName>
</protein>
<dbReference type="Proteomes" id="UP000195386">
    <property type="component" value="Unassembled WGS sequence"/>
</dbReference>
<dbReference type="Proteomes" id="UP000196587">
    <property type="component" value="Unassembled WGS sequence"/>
</dbReference>
<gene>
    <name evidence="2" type="ORF">B5F24_12835</name>
    <name evidence="1" type="ORF">B5F97_09470</name>
</gene>
<dbReference type="GO" id="GO:0016757">
    <property type="term" value="F:glycosyltransferase activity"/>
    <property type="evidence" value="ECO:0007669"/>
    <property type="project" value="InterPro"/>
</dbReference>
<evidence type="ECO:0000313" key="1">
    <source>
        <dbReference type="EMBL" id="OUO01044.1"/>
    </source>
</evidence>
<evidence type="ECO:0000313" key="3">
    <source>
        <dbReference type="Proteomes" id="UP000195386"/>
    </source>
</evidence>
<accession>A0A1Y3YT68</accession>
<dbReference type="EMBL" id="NFII01000007">
    <property type="protein sequence ID" value="OUO01044.1"/>
    <property type="molecule type" value="Genomic_DNA"/>
</dbReference>